<dbReference type="STRING" id="269670.SAMN02982927_02377"/>
<dbReference type="InterPro" id="IPR024399">
    <property type="entry name" value="DUF2628"/>
</dbReference>
<dbReference type="EMBL" id="FOOY01000016">
    <property type="protein sequence ID" value="SFG66096.1"/>
    <property type="molecule type" value="Genomic_DNA"/>
</dbReference>
<organism evidence="2 3">
    <name type="scientific">Sporolactobacillus nakayamae</name>
    <dbReference type="NCBI Taxonomy" id="269670"/>
    <lineage>
        <taxon>Bacteria</taxon>
        <taxon>Bacillati</taxon>
        <taxon>Bacillota</taxon>
        <taxon>Bacilli</taxon>
        <taxon>Bacillales</taxon>
        <taxon>Sporolactobacillaceae</taxon>
        <taxon>Sporolactobacillus</taxon>
    </lineage>
</organism>
<reference evidence="3" key="1">
    <citation type="submission" date="2016-10" db="EMBL/GenBank/DDBJ databases">
        <authorList>
            <person name="Varghese N."/>
            <person name="Submissions S."/>
        </authorList>
    </citation>
    <scope>NUCLEOTIDE SEQUENCE [LARGE SCALE GENOMIC DNA]</scope>
    <source>
        <strain evidence="3">ATCC 700379</strain>
    </source>
</reference>
<evidence type="ECO:0008006" key="4">
    <source>
        <dbReference type="Google" id="ProtNLM"/>
    </source>
</evidence>
<gene>
    <name evidence="2" type="ORF">SAMN02982927_02377</name>
</gene>
<dbReference type="AlphaFoldDB" id="A0A1I2TUC1"/>
<evidence type="ECO:0000313" key="2">
    <source>
        <dbReference type="EMBL" id="SFG66096.1"/>
    </source>
</evidence>
<protein>
    <recommendedName>
        <fullName evidence="4">DUF2628 domain-containing protein</fullName>
    </recommendedName>
</protein>
<dbReference type="OrthoDB" id="6691119at2"/>
<accession>A0A1I2TUC1</accession>
<dbReference type="Pfam" id="PF10947">
    <property type="entry name" value="DUF2628"/>
    <property type="match status" value="1"/>
</dbReference>
<feature type="transmembrane region" description="Helical" evidence="1">
    <location>
        <begin position="90"/>
        <end position="116"/>
    </location>
</feature>
<keyword evidence="1" id="KW-0812">Transmembrane</keyword>
<evidence type="ECO:0000256" key="1">
    <source>
        <dbReference type="SAM" id="Phobius"/>
    </source>
</evidence>
<feature type="transmembrane region" description="Helical" evidence="1">
    <location>
        <begin position="137"/>
        <end position="160"/>
    </location>
</feature>
<name>A0A1I2TUC1_9BACL</name>
<dbReference type="RefSeq" id="WP_093673225.1">
    <property type="nucleotide sequence ID" value="NZ_FOOY01000016.1"/>
</dbReference>
<proteinExistence type="predicted"/>
<keyword evidence="1" id="KW-1133">Transmembrane helix</keyword>
<feature type="transmembrane region" description="Helical" evidence="1">
    <location>
        <begin position="66"/>
        <end position="84"/>
    </location>
</feature>
<evidence type="ECO:0000313" key="3">
    <source>
        <dbReference type="Proteomes" id="UP000198752"/>
    </source>
</evidence>
<keyword evidence="1" id="KW-0472">Membrane</keyword>
<keyword evidence="3" id="KW-1185">Reference proteome</keyword>
<sequence>MAEWGTHYLDLSEETRQELLLYLGKNDETYEKRWTKMSEKRHFFSWNWSAFFAFTFWSAHRKMYYLSYGYLILSTLFGLLFSSIPDLANLFFSLLIGVLFALFSNYFCFVNALTAIKKLKTETPDRSDRIHYLQTHPGYSWPAFWIYLLVDIAVTVATSFI</sequence>
<dbReference type="Proteomes" id="UP000198752">
    <property type="component" value="Unassembled WGS sequence"/>
</dbReference>